<keyword evidence="2" id="KW-1185">Reference proteome</keyword>
<accession>A0A914C0M4</accession>
<reference evidence="3" key="1">
    <citation type="submission" date="2022-11" db="UniProtKB">
        <authorList>
            <consortium name="WormBaseParasite"/>
        </authorList>
    </citation>
    <scope>IDENTIFICATION</scope>
</reference>
<protein>
    <submittedName>
        <fullName evidence="3">Uncharacterized protein</fullName>
    </submittedName>
</protein>
<evidence type="ECO:0000313" key="3">
    <source>
        <dbReference type="WBParaSite" id="ACRNAN_Path_1441.g5652.t1"/>
    </source>
</evidence>
<keyword evidence="1" id="KW-0732">Signal</keyword>
<sequence length="74" mass="8368">MRTFLFIFLLISNIYVAQATTRNALTALVILTNFILPTNSQNIVCNSDTDCQRHLHCFFQVAGCKCDVPKRTCV</sequence>
<evidence type="ECO:0000256" key="1">
    <source>
        <dbReference type="SAM" id="SignalP"/>
    </source>
</evidence>
<name>A0A914C0M4_9BILA</name>
<proteinExistence type="predicted"/>
<organism evidence="2 3">
    <name type="scientific">Acrobeloides nanus</name>
    <dbReference type="NCBI Taxonomy" id="290746"/>
    <lineage>
        <taxon>Eukaryota</taxon>
        <taxon>Metazoa</taxon>
        <taxon>Ecdysozoa</taxon>
        <taxon>Nematoda</taxon>
        <taxon>Chromadorea</taxon>
        <taxon>Rhabditida</taxon>
        <taxon>Tylenchina</taxon>
        <taxon>Cephalobomorpha</taxon>
        <taxon>Cephaloboidea</taxon>
        <taxon>Cephalobidae</taxon>
        <taxon>Acrobeloides</taxon>
    </lineage>
</organism>
<dbReference type="WBParaSite" id="ACRNAN_Path_1441.g5652.t1">
    <property type="protein sequence ID" value="ACRNAN_Path_1441.g5652.t1"/>
    <property type="gene ID" value="ACRNAN_Path_1441.g5652"/>
</dbReference>
<feature type="chain" id="PRO_5038091716" evidence="1">
    <location>
        <begin position="20"/>
        <end position="74"/>
    </location>
</feature>
<dbReference type="Proteomes" id="UP000887540">
    <property type="component" value="Unplaced"/>
</dbReference>
<evidence type="ECO:0000313" key="2">
    <source>
        <dbReference type="Proteomes" id="UP000887540"/>
    </source>
</evidence>
<dbReference type="AlphaFoldDB" id="A0A914C0M4"/>
<feature type="signal peptide" evidence="1">
    <location>
        <begin position="1"/>
        <end position="19"/>
    </location>
</feature>